<dbReference type="InterPro" id="IPR054722">
    <property type="entry name" value="PolX-like_BBD"/>
</dbReference>
<evidence type="ECO:0000259" key="1">
    <source>
        <dbReference type="Pfam" id="PF13976"/>
    </source>
</evidence>
<reference evidence="4" key="1">
    <citation type="submission" date="2016-10" db="EMBL/GenBank/DDBJ databases">
        <authorList>
            <person name="Jeantristanb JTB J.-T."/>
            <person name="Ricardo R."/>
        </authorList>
    </citation>
    <scope>NUCLEOTIDE SEQUENCE [LARGE SCALE GENOMIC DNA]</scope>
</reference>
<keyword evidence="4" id="KW-1185">Reference proteome</keyword>
<proteinExistence type="predicted"/>
<evidence type="ECO:0000313" key="3">
    <source>
        <dbReference type="EMBL" id="SCZ92797.1"/>
    </source>
</evidence>
<protein>
    <submittedName>
        <fullName evidence="3">BZ3500_MvSof-1268-A1-R1_C144g00766 protein</fullName>
    </submittedName>
</protein>
<dbReference type="EMBL" id="FMWP01000023">
    <property type="protein sequence ID" value="SCZ92797.1"/>
    <property type="molecule type" value="Genomic_DNA"/>
</dbReference>
<evidence type="ECO:0000313" key="4">
    <source>
        <dbReference type="Proteomes" id="UP000249723"/>
    </source>
</evidence>
<name>A0A2X0KJ85_9BASI</name>
<dbReference type="InterPro" id="IPR025724">
    <property type="entry name" value="GAG-pre-integrase_dom"/>
</dbReference>
<evidence type="ECO:0000259" key="2">
    <source>
        <dbReference type="Pfam" id="PF22936"/>
    </source>
</evidence>
<dbReference type="AlphaFoldDB" id="A0A2X0KJ85"/>
<dbReference type="STRING" id="289078.A0A2X0KJ85"/>
<sequence>MDFKAVAQEIIDTKTTINDVLATLLLAIAHPSLESFKASFTDEQRTQRTLPDIDSLADRMRVHFGQRTSPALNRPFLPRLAECPTRAQHPPPGPCRSCKKKDHWSLDCKKALEDGKKPDTADSTVDSQHHVGCLATGLLARRRQLRNHSFVVDSGATSHMVSDKSLFTTYRHIAPTKIGGIAGGINAIGTGNIAFIAASGHPITLTGVLHTPGLFVNLLSVSRLCDTDDVRVAFTKHGIHIDKDGNDIAEGARLDEGLYLLDADHSKCQHLALLSRSQSSVPLLTLHRCLGHLAPSSIQKMVAAGLLEGLRAGYSDEEVEKFVCNACLSAKGHRLPFIRSTLLRQRCSYSQE</sequence>
<gene>
    <name evidence="3" type="ORF">BZ3500_MVSOF-1268-A1-R1_C144G00766</name>
</gene>
<dbReference type="Pfam" id="PF22936">
    <property type="entry name" value="Pol_BBD"/>
    <property type="match status" value="1"/>
</dbReference>
<dbReference type="Proteomes" id="UP000249723">
    <property type="component" value="Unassembled WGS sequence"/>
</dbReference>
<accession>A0A2X0KJ85</accession>
<feature type="domain" description="GAG-pre-integrase" evidence="1">
    <location>
        <begin position="257"/>
        <end position="331"/>
    </location>
</feature>
<dbReference type="Pfam" id="PF13976">
    <property type="entry name" value="gag_pre-integrs"/>
    <property type="match status" value="1"/>
</dbReference>
<feature type="domain" description="Retrovirus-related Pol polyprotein from transposon TNT 1-94-like beta-barrel" evidence="2">
    <location>
        <begin position="150"/>
        <end position="226"/>
    </location>
</feature>
<organism evidence="3 4">
    <name type="scientific">Microbotryum saponariae</name>
    <dbReference type="NCBI Taxonomy" id="289078"/>
    <lineage>
        <taxon>Eukaryota</taxon>
        <taxon>Fungi</taxon>
        <taxon>Dikarya</taxon>
        <taxon>Basidiomycota</taxon>
        <taxon>Pucciniomycotina</taxon>
        <taxon>Microbotryomycetes</taxon>
        <taxon>Microbotryales</taxon>
        <taxon>Microbotryaceae</taxon>
        <taxon>Microbotryum</taxon>
    </lineage>
</organism>